<feature type="domain" description="FCP1 homology" evidence="3">
    <location>
        <begin position="188"/>
        <end position="358"/>
    </location>
</feature>
<comment type="subunit">
    <text evidence="1">Component of the TIM23 complex.</text>
</comment>
<dbReference type="Pfam" id="PF03031">
    <property type="entry name" value="NIF"/>
    <property type="match status" value="1"/>
</dbReference>
<feature type="compositionally biased region" description="Basic and acidic residues" evidence="2">
    <location>
        <begin position="146"/>
        <end position="157"/>
    </location>
</feature>
<dbReference type="InterPro" id="IPR036412">
    <property type="entry name" value="HAD-like_sf"/>
</dbReference>
<sequence>QVFSYSEAWLLKSTPSKKRNCCRVRHAILDYILALDRLFFVSQRLDIPISMWRAFRNLVSRISQATLSQPPPPLPSRHAFIVRKATAMTGYVHSGVSKAASRSTNIPGLTLAQSGAPENAPRGPKNGQADPQQNVRKGIKRKGKRHPPEPRKPRSESPPKVPSKGSGGVPEPTPEYLAQASLAPERLSQPRRILVVIDLNGTLLHRPNKKRPFNFTERPHATAFLNYCIETFHVAIWSSARPENVERMVEKLLAPEQREQCLVTWGRDSFNLSPEDFNSKVQVYKRLTKIWTDPRVMAAHPRASEGGVWDQTNTILVDDSFEKGRSEPFNTLTLPEFDGLAGEIPNVLPQVHDYINELSYQADISRFVRRSPFKLNPNYVLPE</sequence>
<proteinExistence type="inferred from homology"/>
<evidence type="ECO:0000313" key="5">
    <source>
        <dbReference type="Proteomes" id="UP000746612"/>
    </source>
</evidence>
<feature type="non-terminal residue" evidence="4">
    <location>
        <position position="1"/>
    </location>
</feature>
<dbReference type="PROSITE" id="PS50969">
    <property type="entry name" value="FCP1"/>
    <property type="match status" value="1"/>
</dbReference>
<dbReference type="AlphaFoldDB" id="A0A9N8RH20"/>
<keyword evidence="1" id="KW-0811">Translocation</keyword>
<organism evidence="4 5">
    <name type="scientific">Gibberella zeae</name>
    <name type="common">Wheat head blight fungus</name>
    <name type="synonym">Fusarium graminearum</name>
    <dbReference type="NCBI Taxonomy" id="5518"/>
    <lineage>
        <taxon>Eukaryota</taxon>
        <taxon>Fungi</taxon>
        <taxon>Dikarya</taxon>
        <taxon>Ascomycota</taxon>
        <taxon>Pezizomycotina</taxon>
        <taxon>Sordariomycetes</taxon>
        <taxon>Hypocreomycetidae</taxon>
        <taxon>Hypocreales</taxon>
        <taxon>Nectriaceae</taxon>
        <taxon>Fusarium</taxon>
    </lineage>
</organism>
<keyword evidence="1" id="KW-0496">Mitochondrion</keyword>
<reference evidence="4" key="1">
    <citation type="submission" date="2021-03" db="EMBL/GenBank/DDBJ databases">
        <authorList>
            <person name="Alouane T."/>
            <person name="Langin T."/>
            <person name="Bonhomme L."/>
        </authorList>
    </citation>
    <scope>NUCLEOTIDE SEQUENCE</scope>
    <source>
        <strain evidence="4">MDC_Fg202</strain>
    </source>
</reference>
<dbReference type="GO" id="GO:0015031">
    <property type="term" value="P:protein transport"/>
    <property type="evidence" value="ECO:0007669"/>
    <property type="project" value="UniProtKB-KW"/>
</dbReference>
<dbReference type="Proteomes" id="UP000746612">
    <property type="component" value="Unassembled WGS sequence"/>
</dbReference>
<dbReference type="SUPFAM" id="SSF56784">
    <property type="entry name" value="HAD-like"/>
    <property type="match status" value="1"/>
</dbReference>
<dbReference type="InterPro" id="IPR023214">
    <property type="entry name" value="HAD_sf"/>
</dbReference>
<evidence type="ECO:0000256" key="1">
    <source>
        <dbReference type="RuleBase" id="RU365079"/>
    </source>
</evidence>
<dbReference type="InterPro" id="IPR050365">
    <property type="entry name" value="TIM50"/>
</dbReference>
<dbReference type="GO" id="GO:0005744">
    <property type="term" value="C:TIM23 mitochondrial import inner membrane translocase complex"/>
    <property type="evidence" value="ECO:0007669"/>
    <property type="project" value="UniProtKB-UniRule"/>
</dbReference>
<dbReference type="EMBL" id="CAJPIJ010000149">
    <property type="protein sequence ID" value="CAG1992048.1"/>
    <property type="molecule type" value="Genomic_DNA"/>
</dbReference>
<feature type="compositionally biased region" description="Polar residues" evidence="2">
    <location>
        <begin position="100"/>
        <end position="113"/>
    </location>
</feature>
<dbReference type="InterPro" id="IPR004274">
    <property type="entry name" value="FCP1_dom"/>
</dbReference>
<comment type="function">
    <text evidence="1">Essential component of the TIM23 complex, a complex that mediates the translocation of transit peptide-containing proteins across the mitochondrial inner membrane.</text>
</comment>
<comment type="similarity">
    <text evidence="1">Belongs to the TIM50 family.</text>
</comment>
<dbReference type="Gene3D" id="3.40.50.1000">
    <property type="entry name" value="HAD superfamily/HAD-like"/>
    <property type="match status" value="1"/>
</dbReference>
<accession>A0A9N8RH20</accession>
<comment type="subcellular location">
    <subcellularLocation>
        <location evidence="1">Mitochondrion inner membrane</location>
        <topology evidence="1">Single-pass membrane protein</topology>
    </subcellularLocation>
</comment>
<protein>
    <recommendedName>
        <fullName evidence="1">Mitochondrial import inner membrane translocase subunit TIM50</fullName>
    </recommendedName>
</protein>
<keyword evidence="1" id="KW-0813">Transport</keyword>
<evidence type="ECO:0000259" key="3">
    <source>
        <dbReference type="PROSITE" id="PS50969"/>
    </source>
</evidence>
<evidence type="ECO:0000313" key="4">
    <source>
        <dbReference type="EMBL" id="CAG1992048.1"/>
    </source>
</evidence>
<name>A0A9N8RH20_GIBZA</name>
<evidence type="ECO:0000256" key="2">
    <source>
        <dbReference type="SAM" id="MobiDB-lite"/>
    </source>
</evidence>
<keyword evidence="1" id="KW-0809">Transit peptide</keyword>
<dbReference type="PANTHER" id="PTHR12210">
    <property type="entry name" value="DULLARD PROTEIN PHOSPHATASE"/>
    <property type="match status" value="1"/>
</dbReference>
<gene>
    <name evidence="4" type="ORF">MDCFG202_LOCUS342148</name>
</gene>
<dbReference type="SMART" id="SM00577">
    <property type="entry name" value="CPDc"/>
    <property type="match status" value="1"/>
</dbReference>
<keyword evidence="1" id="KW-0653">Protein transport</keyword>
<feature type="non-terminal residue" evidence="4">
    <location>
        <position position="383"/>
    </location>
</feature>
<comment type="caution">
    <text evidence="4">The sequence shown here is derived from an EMBL/GenBank/DDBJ whole genome shotgun (WGS) entry which is preliminary data.</text>
</comment>
<feature type="region of interest" description="Disordered" evidence="2">
    <location>
        <begin position="96"/>
        <end position="174"/>
    </location>
</feature>